<protein>
    <recommendedName>
        <fullName evidence="3">DUF2267 domain-containing protein</fullName>
    </recommendedName>
</protein>
<dbReference type="AlphaFoldDB" id="A0A085TT40"/>
<comment type="caution">
    <text evidence="1">The sequence shown here is derived from an EMBL/GenBank/DDBJ whole genome shotgun (WGS) entry which is preliminary data.</text>
</comment>
<name>A0A085TT40_9RHOB</name>
<accession>A0A085TT40</accession>
<keyword evidence="2" id="KW-1185">Reference proteome</keyword>
<proteinExistence type="predicted"/>
<dbReference type="Pfam" id="PF10025">
    <property type="entry name" value="DUF2267"/>
    <property type="match status" value="1"/>
</dbReference>
<dbReference type="RefSeq" id="WP_038147974.1">
    <property type="nucleotide sequence ID" value="NZ_AQRC01000014.1"/>
</dbReference>
<dbReference type="PATRIC" id="fig|1317124.6.peg.3119"/>
<dbReference type="eggNOG" id="COG5502">
    <property type="taxonomic scope" value="Bacteria"/>
</dbReference>
<dbReference type="Gene3D" id="1.10.490.110">
    <property type="entry name" value="Uncharacterized conserved protein DUF2267"/>
    <property type="match status" value="1"/>
</dbReference>
<dbReference type="STRING" id="1317124.DW2_15515"/>
<dbReference type="EMBL" id="AQRC01000014">
    <property type="protein sequence ID" value="KFE33887.1"/>
    <property type="molecule type" value="Genomic_DNA"/>
</dbReference>
<dbReference type="Proteomes" id="UP000028607">
    <property type="component" value="Unassembled WGS sequence"/>
</dbReference>
<dbReference type="InterPro" id="IPR038282">
    <property type="entry name" value="DUF2267_sf"/>
</dbReference>
<dbReference type="InterPro" id="IPR018727">
    <property type="entry name" value="DUF2267"/>
</dbReference>
<organism evidence="1 2">
    <name type="scientific">Thioclava atlantica</name>
    <dbReference type="NCBI Taxonomy" id="1317124"/>
    <lineage>
        <taxon>Bacteria</taxon>
        <taxon>Pseudomonadati</taxon>
        <taxon>Pseudomonadota</taxon>
        <taxon>Alphaproteobacteria</taxon>
        <taxon>Rhodobacterales</taxon>
        <taxon>Paracoccaceae</taxon>
        <taxon>Thioclava</taxon>
    </lineage>
</organism>
<reference evidence="1 2" key="2">
    <citation type="journal article" date="2015" name="Antonie Van Leeuwenhoek">
        <title>Thioclava indica sp. nov., isolated from surface seawater of the Indian Ocean.</title>
        <authorList>
            <person name="Liu Y."/>
            <person name="Lai Q."/>
            <person name="Du J."/>
            <person name="Xu H."/>
            <person name="Jiang L."/>
            <person name="Shao Z."/>
        </authorList>
    </citation>
    <scope>NUCLEOTIDE SEQUENCE [LARGE SCALE GENOMIC DNA]</scope>
    <source>
        <strain evidence="1 2">13D2W-2</strain>
    </source>
</reference>
<gene>
    <name evidence="1" type="ORF">DW2_15515</name>
</gene>
<evidence type="ECO:0008006" key="3">
    <source>
        <dbReference type="Google" id="ProtNLM"/>
    </source>
</evidence>
<dbReference type="OrthoDB" id="20942at2"/>
<sequence>MKTTGISSLDHAPQVVAEWLNDLEGRLGEENRSRTYMLLRATLHAVRDFLSTDESADLAAQLPVMLRGIYFEGFVPSRQPAHPRGKQAFLDRVNSVFHDDPLDDPEAAVSAVFDLLHDKISAGEYEQVAKAMRGSLRALLV</sequence>
<reference evidence="2" key="1">
    <citation type="submission" date="2013-04" db="EMBL/GenBank/DDBJ databases">
        <title>Thioclava sp. 13D2W-2 Genome Sequencing.</title>
        <authorList>
            <person name="Lai Q."/>
            <person name="Li G."/>
            <person name="Shao Z."/>
        </authorList>
    </citation>
    <scope>NUCLEOTIDE SEQUENCE [LARGE SCALE GENOMIC DNA]</scope>
    <source>
        <strain evidence="2">13D2W-2</strain>
    </source>
</reference>
<evidence type="ECO:0000313" key="1">
    <source>
        <dbReference type="EMBL" id="KFE33887.1"/>
    </source>
</evidence>
<evidence type="ECO:0000313" key="2">
    <source>
        <dbReference type="Proteomes" id="UP000028607"/>
    </source>
</evidence>